<feature type="compositionally biased region" description="Low complexity" evidence="1">
    <location>
        <begin position="116"/>
        <end position="177"/>
    </location>
</feature>
<dbReference type="RefSeq" id="WP_368392498.1">
    <property type="nucleotide sequence ID" value="NZ_JBFRYC010000009.1"/>
</dbReference>
<keyword evidence="2" id="KW-0812">Transmembrane</keyword>
<sequence length="315" mass="31903">MGDQTQGCRGKAGIWAGITGLVVAVFLVVVAHEPLYVAIFMGLLTVLLFGAFLIWAFCSGTGAPGEAESTSGAHPATPTPPRPETVSDIEAPVSAFKAQSPEGEAAHKQAEATLPEAAKSETATSETAKPAATSAAATPAAVMSAPAPAPKDTTAPAKADSQPAVKTAAAPKAAAKPAAKKVGAKPASKKPAAAKPATKPAAKAAAPKASAAATDTGAQVGGKKPTGLKAPRASGADDLTKIEGIGPKLAETLNGWGVYHFDQIAKWGADEVAYADTNVPRFKGRCTRDKWVSQAKIIVGEGMEAFLERAKTNDY</sequence>
<organism evidence="3 4">
    <name type="scientific">Thioclava arctica</name>
    <dbReference type="NCBI Taxonomy" id="3238301"/>
    <lineage>
        <taxon>Bacteria</taxon>
        <taxon>Pseudomonadati</taxon>
        <taxon>Pseudomonadota</taxon>
        <taxon>Alphaproteobacteria</taxon>
        <taxon>Rhodobacterales</taxon>
        <taxon>Paracoccaceae</taxon>
        <taxon>Thioclava</taxon>
    </lineage>
</organism>
<name>A0ABV3TMK1_9RHOB</name>
<evidence type="ECO:0000313" key="3">
    <source>
        <dbReference type="EMBL" id="MEX1662811.1"/>
    </source>
</evidence>
<accession>A0ABV3TMK1</accession>
<evidence type="ECO:0000256" key="2">
    <source>
        <dbReference type="SAM" id="Phobius"/>
    </source>
</evidence>
<feature type="transmembrane region" description="Helical" evidence="2">
    <location>
        <begin position="12"/>
        <end position="31"/>
    </location>
</feature>
<proteinExistence type="predicted"/>
<protein>
    <recommendedName>
        <fullName evidence="5">NADH:quinone oxidoreductase</fullName>
    </recommendedName>
</protein>
<keyword evidence="2" id="KW-1133">Transmembrane helix</keyword>
<evidence type="ECO:0008006" key="5">
    <source>
        <dbReference type="Google" id="ProtNLM"/>
    </source>
</evidence>
<dbReference type="Proteomes" id="UP001557465">
    <property type="component" value="Unassembled WGS sequence"/>
</dbReference>
<comment type="caution">
    <text evidence="3">The sequence shown here is derived from an EMBL/GenBank/DDBJ whole genome shotgun (WGS) entry which is preliminary data.</text>
</comment>
<keyword evidence="2" id="KW-0472">Membrane</keyword>
<reference evidence="3 4" key="1">
    <citation type="journal article" date="2011" name="Int. J. Syst. Evol. Microbiol.">
        <title>Zhongshania antarctica gen. nov., sp. nov. and Zhongshania guokunii sp. nov., gammaproteobacteria respectively isolated from coastal attached (fast) ice and surface seawater of the Antarctic.</title>
        <authorList>
            <person name="Li H.J."/>
            <person name="Zhang X.Y."/>
            <person name="Chen C.X."/>
            <person name="Zhang Y.J."/>
            <person name="Gao Z.M."/>
            <person name="Yu Y."/>
            <person name="Chen X.L."/>
            <person name="Chen B."/>
            <person name="Zhang Y.Z."/>
        </authorList>
    </citation>
    <scope>NUCLEOTIDE SEQUENCE [LARGE SCALE GENOMIC DNA]</scope>
    <source>
        <strain evidence="3 4">15-R06ZXC-3</strain>
    </source>
</reference>
<gene>
    <name evidence="3" type="ORF">AB4874_14315</name>
</gene>
<feature type="region of interest" description="Disordered" evidence="1">
    <location>
        <begin position="64"/>
        <end position="235"/>
    </location>
</feature>
<dbReference type="Gene3D" id="1.10.150.20">
    <property type="entry name" value="5' to 3' exonuclease, C-terminal subdomain"/>
    <property type="match status" value="1"/>
</dbReference>
<feature type="compositionally biased region" description="Low complexity" evidence="1">
    <location>
        <begin position="184"/>
        <end position="213"/>
    </location>
</feature>
<evidence type="ECO:0000256" key="1">
    <source>
        <dbReference type="SAM" id="MobiDB-lite"/>
    </source>
</evidence>
<evidence type="ECO:0000313" key="4">
    <source>
        <dbReference type="Proteomes" id="UP001557465"/>
    </source>
</evidence>
<dbReference type="EMBL" id="JBFRYC010000009">
    <property type="protein sequence ID" value="MEX1662811.1"/>
    <property type="molecule type" value="Genomic_DNA"/>
</dbReference>
<keyword evidence="4" id="KW-1185">Reference proteome</keyword>
<feature type="transmembrane region" description="Helical" evidence="2">
    <location>
        <begin position="37"/>
        <end position="58"/>
    </location>
</feature>